<dbReference type="Gramene" id="KZN10551">
    <property type="protein sequence ID" value="KZN10551"/>
    <property type="gene ID" value="DCAR_003207"/>
</dbReference>
<dbReference type="InterPro" id="IPR036749">
    <property type="entry name" value="Expansin_CBD_sf"/>
</dbReference>
<evidence type="ECO:0000313" key="9">
    <source>
        <dbReference type="Proteomes" id="UP000077755"/>
    </source>
</evidence>
<comment type="similarity">
    <text evidence="3">Belongs to the expansin family.</text>
</comment>
<evidence type="ECO:0000256" key="3">
    <source>
        <dbReference type="RuleBase" id="RU003460"/>
    </source>
</evidence>
<evidence type="ECO:0000259" key="5">
    <source>
        <dbReference type="PROSITE" id="PS50842"/>
    </source>
</evidence>
<dbReference type="GO" id="GO:0009653">
    <property type="term" value="P:anatomical structure morphogenesis"/>
    <property type="evidence" value="ECO:0007669"/>
    <property type="project" value="UniProtKB-ARBA"/>
</dbReference>
<dbReference type="CDD" id="cd22276">
    <property type="entry name" value="DPBB_EXLA_N"/>
    <property type="match status" value="1"/>
</dbReference>
<evidence type="ECO:0000259" key="6">
    <source>
        <dbReference type="PROSITE" id="PS50843"/>
    </source>
</evidence>
<dbReference type="InterPro" id="IPR007112">
    <property type="entry name" value="Expansin/allergen_DPBB_dom"/>
</dbReference>
<dbReference type="PANTHER" id="PTHR31692">
    <property type="entry name" value="EXPANSIN-B3"/>
    <property type="match status" value="1"/>
</dbReference>
<dbReference type="InterPro" id="IPR009009">
    <property type="entry name" value="RlpA-like_DPBB"/>
</dbReference>
<evidence type="ECO:0000256" key="2">
    <source>
        <dbReference type="ARBA" id="ARBA00022525"/>
    </source>
</evidence>
<evidence type="ECO:0000256" key="1">
    <source>
        <dbReference type="ARBA" id="ARBA00004613"/>
    </source>
</evidence>
<evidence type="ECO:0008006" key="10">
    <source>
        <dbReference type="Google" id="ProtNLM"/>
    </source>
</evidence>
<feature type="domain" description="Expansin-like CBD" evidence="6">
    <location>
        <begin position="168"/>
        <end position="251"/>
    </location>
</feature>
<dbReference type="STRING" id="79200.A0A166HYP9"/>
<dbReference type="PROSITE" id="PS50842">
    <property type="entry name" value="EXPANSIN_EG45"/>
    <property type="match status" value="1"/>
</dbReference>
<comment type="subcellular location">
    <subcellularLocation>
        <location evidence="1">Secreted</location>
    </subcellularLocation>
</comment>
<feature type="chain" id="PRO_5007874891" description="Expansin-like EG45 domain-containing protein" evidence="4">
    <location>
        <begin position="28"/>
        <end position="266"/>
    </location>
</feature>
<evidence type="ECO:0000313" key="7">
    <source>
        <dbReference type="EMBL" id="KZN10551.1"/>
    </source>
</evidence>
<protein>
    <recommendedName>
        <fullName evidence="10">Expansin-like EG45 domain-containing protein</fullName>
    </recommendedName>
</protein>
<organism evidence="7">
    <name type="scientific">Daucus carota subsp. sativus</name>
    <name type="common">Carrot</name>
    <dbReference type="NCBI Taxonomy" id="79200"/>
    <lineage>
        <taxon>Eukaryota</taxon>
        <taxon>Viridiplantae</taxon>
        <taxon>Streptophyta</taxon>
        <taxon>Embryophyta</taxon>
        <taxon>Tracheophyta</taxon>
        <taxon>Spermatophyta</taxon>
        <taxon>Magnoliopsida</taxon>
        <taxon>eudicotyledons</taxon>
        <taxon>Gunneridae</taxon>
        <taxon>Pentapetalae</taxon>
        <taxon>asterids</taxon>
        <taxon>campanulids</taxon>
        <taxon>Apiales</taxon>
        <taxon>Apiaceae</taxon>
        <taxon>Apioideae</taxon>
        <taxon>Scandiceae</taxon>
        <taxon>Daucinae</taxon>
        <taxon>Daucus</taxon>
        <taxon>Daucus sect. Daucus</taxon>
    </lineage>
</organism>
<dbReference type="SMART" id="SM00837">
    <property type="entry name" value="DPBB_1"/>
    <property type="match status" value="1"/>
</dbReference>
<sequence length="266" mass="28397">MGFGHIKFLSAASLLFVISMLSSSAEAKECGKCVFQSKAAFFSSPSALSSGACGYGSLALGFSGGNLAAAVPSVYKNGAGCGACFLIKCKNSKLCSKEGTRIVVTDLNKSNETDFVLSSDAFKAMATKGMGDSLLKHGIVDVDYRRVPCDYKNKNLAIRVEESSNKPNYLAIKFLYQGGQTEIVAVDVATVGAANWNFMSRNYGAVWDTSRVPKGALQFRFVVTQGFDGLQLWANKAVLPADWKTGVIYDTGVKVTEIAQDGCYPC</sequence>
<dbReference type="InterPro" id="IPR036908">
    <property type="entry name" value="RlpA-like_sf"/>
</dbReference>
<feature type="domain" description="Expansin-like EG45" evidence="5">
    <location>
        <begin position="50"/>
        <end position="154"/>
    </location>
</feature>
<dbReference type="SUPFAM" id="SSF50685">
    <property type="entry name" value="Barwin-like endoglucanases"/>
    <property type="match status" value="1"/>
</dbReference>
<dbReference type="PANTHER" id="PTHR31692:SF4">
    <property type="entry name" value="EXPANSIN-LIKE A1-RELATED"/>
    <property type="match status" value="1"/>
</dbReference>
<evidence type="ECO:0000313" key="8">
    <source>
        <dbReference type="EMBL" id="WOG84211.1"/>
    </source>
</evidence>
<dbReference type="PRINTS" id="PR00829">
    <property type="entry name" value="LOLP1ALLERGN"/>
</dbReference>
<dbReference type="AlphaFoldDB" id="A0A166HYP9"/>
<dbReference type="Pfam" id="PF01357">
    <property type="entry name" value="Expansin_C"/>
    <property type="match status" value="1"/>
</dbReference>
<dbReference type="KEGG" id="dcr:108209261"/>
<reference evidence="7" key="1">
    <citation type="journal article" date="2016" name="Nat. Genet.">
        <title>A high-quality carrot genome assembly provides new insights into carotenoid accumulation and asterid genome evolution.</title>
        <authorList>
            <person name="Iorizzo M."/>
            <person name="Ellison S."/>
            <person name="Senalik D."/>
            <person name="Zeng P."/>
            <person name="Satapoomin P."/>
            <person name="Huang J."/>
            <person name="Bowman M."/>
            <person name="Iovene M."/>
            <person name="Sanseverino W."/>
            <person name="Cavagnaro P."/>
            <person name="Yildiz M."/>
            <person name="Macko-Podgorni A."/>
            <person name="Moranska E."/>
            <person name="Grzebelus E."/>
            <person name="Grzebelus D."/>
            <person name="Ashrafi H."/>
            <person name="Zheng Z."/>
            <person name="Cheng S."/>
            <person name="Spooner D."/>
            <person name="Van Deynze A."/>
            <person name="Simon P."/>
        </authorList>
    </citation>
    <scope>NUCLEOTIDE SEQUENCE [LARGE SCALE GENOMIC DNA]</scope>
    <source>
        <tissue evidence="7">Leaf</tissue>
    </source>
</reference>
<name>A0A166HYP9_DAUCS</name>
<dbReference type="Gene3D" id="2.60.40.760">
    <property type="entry name" value="Expansin, cellulose-binding-like domain"/>
    <property type="match status" value="1"/>
</dbReference>
<keyword evidence="2" id="KW-0964">Secreted</keyword>
<dbReference type="EMBL" id="LNRQ01000001">
    <property type="protein sequence ID" value="KZN10551.1"/>
    <property type="molecule type" value="Genomic_DNA"/>
</dbReference>
<dbReference type="PROSITE" id="PS50843">
    <property type="entry name" value="EXPANSIN_CBD"/>
    <property type="match status" value="1"/>
</dbReference>
<accession>A0A166HYP9</accession>
<dbReference type="GO" id="GO:0009505">
    <property type="term" value="C:plant-type cell wall"/>
    <property type="evidence" value="ECO:0007669"/>
    <property type="project" value="TreeGrafter"/>
</dbReference>
<dbReference type="PRINTS" id="PR01225">
    <property type="entry name" value="EXPANSNFAMLY"/>
</dbReference>
<dbReference type="GO" id="GO:0009506">
    <property type="term" value="C:plasmodesma"/>
    <property type="evidence" value="ECO:0007669"/>
    <property type="project" value="TreeGrafter"/>
</dbReference>
<dbReference type="GO" id="GO:0005576">
    <property type="term" value="C:extracellular region"/>
    <property type="evidence" value="ECO:0007669"/>
    <property type="project" value="UniProtKB-SubCell"/>
</dbReference>
<feature type="signal peptide" evidence="4">
    <location>
        <begin position="1"/>
        <end position="27"/>
    </location>
</feature>
<dbReference type="InterPro" id="IPR007118">
    <property type="entry name" value="Expan_Lol_pI"/>
</dbReference>
<dbReference type="OMA" id="IRCKNTT"/>
<proteinExistence type="inferred from homology"/>
<dbReference type="Gene3D" id="2.40.40.10">
    <property type="entry name" value="RlpA-like domain"/>
    <property type="match status" value="1"/>
</dbReference>
<dbReference type="EMBL" id="CP093343">
    <property type="protein sequence ID" value="WOG84211.1"/>
    <property type="molecule type" value="Genomic_DNA"/>
</dbReference>
<dbReference type="OrthoDB" id="623266at2759"/>
<dbReference type="SUPFAM" id="SSF49590">
    <property type="entry name" value="PHL pollen allergen"/>
    <property type="match status" value="1"/>
</dbReference>
<dbReference type="InterPro" id="IPR005795">
    <property type="entry name" value="LolPI"/>
</dbReference>
<gene>
    <name evidence="7" type="ORF">DCAR_003207</name>
    <name evidence="8" type="ORF">DCAR_0103393</name>
</gene>
<keyword evidence="4" id="KW-0732">Signal</keyword>
<dbReference type="InterPro" id="IPR007117">
    <property type="entry name" value="Expansin_CBD"/>
</dbReference>
<dbReference type="Pfam" id="PF03330">
    <property type="entry name" value="DPBB_1"/>
    <property type="match status" value="1"/>
</dbReference>
<dbReference type="Proteomes" id="UP000077755">
    <property type="component" value="Chromosome 1"/>
</dbReference>
<keyword evidence="9" id="KW-1185">Reference proteome</keyword>
<reference evidence="8" key="2">
    <citation type="submission" date="2022-03" db="EMBL/GenBank/DDBJ databases">
        <title>Draft title - Genomic analysis of global carrot germplasm unveils the trajectory of domestication and the origin of high carotenoid orange carrot.</title>
        <authorList>
            <person name="Iorizzo M."/>
            <person name="Ellison S."/>
            <person name="Senalik D."/>
            <person name="Macko-Podgorni A."/>
            <person name="Grzebelus D."/>
            <person name="Bostan H."/>
            <person name="Rolling W."/>
            <person name="Curaba J."/>
            <person name="Simon P."/>
        </authorList>
    </citation>
    <scope>NUCLEOTIDE SEQUENCE</scope>
    <source>
        <tissue evidence="8">Leaf</tissue>
    </source>
</reference>
<evidence type="ECO:0000256" key="4">
    <source>
        <dbReference type="SAM" id="SignalP"/>
    </source>
</evidence>